<comment type="similarity">
    <text evidence="1">Belongs to the PPR family. PCMP-H subfamily.</text>
</comment>
<dbReference type="InterPro" id="IPR011990">
    <property type="entry name" value="TPR-like_helical_dom_sf"/>
</dbReference>
<feature type="repeat" description="PPR" evidence="3">
    <location>
        <begin position="225"/>
        <end position="255"/>
    </location>
</feature>
<feature type="domain" description="DYW" evidence="5">
    <location>
        <begin position="572"/>
        <end position="664"/>
    </location>
</feature>
<dbReference type="PROSITE" id="PS51375">
    <property type="entry name" value="PPR"/>
    <property type="match status" value="3"/>
</dbReference>
<evidence type="ECO:0000256" key="3">
    <source>
        <dbReference type="PROSITE-ProRule" id="PRU00708"/>
    </source>
</evidence>
<comment type="caution">
    <text evidence="6">The sequence shown here is derived from an EMBL/GenBank/DDBJ whole genome shotgun (WGS) entry which is preliminary data.</text>
</comment>
<feature type="repeat" description="PPR" evidence="3">
    <location>
        <begin position="357"/>
        <end position="391"/>
    </location>
</feature>
<dbReference type="InterPro" id="IPR032867">
    <property type="entry name" value="DYW_dom"/>
</dbReference>
<dbReference type="InterPro" id="IPR046960">
    <property type="entry name" value="PPR_At4g14850-like_plant"/>
</dbReference>
<dbReference type="Pfam" id="PF01535">
    <property type="entry name" value="PPR"/>
    <property type="match status" value="6"/>
</dbReference>
<sequence>MLPSTACRPKLKPLHFPPFKSVHGGASSRPPPPPPPSLLSLPPRPSLAQIKQAHARVIVLSGHPADAAAVETKNRLLARLLLHLSLAPPPAPPPPPPPPPTTTTHLRYPLALYRSIEPPSVFASNNVIRCLARGGLPLESVSVYASMLRRRRPRVRPNEHTFTFVLQACGKGAGLLEGRQVHAHAVKLCFCGDLYVRNALIHLYCACSEMGAAGRLFDEVPGCRDVVTWNSMVAGFARDGQIDVAEQLFDEMPKRDVISWTALISGYVQNGQLERGLECFMEMRECGLMPNEAILVTVLSASAQLGLLEHGRFVHSVINSLNFPITVSLGTALVDMYAKCGSIELSRLVFDEMPRKNIWSWNAMICGLASHGLGKEALTLFEGFLSEGLQPASVTFVGVLNACSRSGLVREGRQYYKLMTEKYGIEPEMEHYGCMVDLLGRAGHIYEAVDLIENMKVSADPVLWATLLGACKVHGLVELGEKIGSKLVNLDPTHEGHYVQLSNIYAKASKWTDVIRVRRLMSERNANKVAGWSLIEAQGRVHKFVAGDRQHELSSEIYRMLEIIEARITEAGYSPDVSSVLHDIGEEEKENAIKVHSERLAIAFGLLVAKDGECIRIVKNLRVCADCHEVTKVISRVFGREIVVRDGSRFHHFKDGTCSCLDYW</sequence>
<name>A0ABD3K0I8_EUCGL</name>
<evidence type="ECO:0000256" key="2">
    <source>
        <dbReference type="ARBA" id="ARBA00022737"/>
    </source>
</evidence>
<evidence type="ECO:0000313" key="7">
    <source>
        <dbReference type="Proteomes" id="UP001634007"/>
    </source>
</evidence>
<accession>A0ABD3K0I8</accession>
<dbReference type="FunFam" id="1.25.40.10:FF:000348">
    <property type="entry name" value="Pentatricopeptide repeat-containing protein chloroplastic"/>
    <property type="match status" value="1"/>
</dbReference>
<reference evidence="6 7" key="1">
    <citation type="submission" date="2024-11" db="EMBL/GenBank/DDBJ databases">
        <title>Chromosome-level genome assembly of Eucalyptus globulus Labill. provides insights into its genome evolution.</title>
        <authorList>
            <person name="Li X."/>
        </authorList>
    </citation>
    <scope>NUCLEOTIDE SEQUENCE [LARGE SCALE GENOMIC DNA]</scope>
    <source>
        <strain evidence="6">CL2024</strain>
        <tissue evidence="6">Fresh tender leaves</tissue>
    </source>
</reference>
<dbReference type="AlphaFoldDB" id="A0ABD3K0I8"/>
<dbReference type="InterPro" id="IPR046848">
    <property type="entry name" value="E_motif"/>
</dbReference>
<dbReference type="PANTHER" id="PTHR47926:SF367">
    <property type="entry name" value="DYW DOMAIN-CONTAINING PROTEIN"/>
    <property type="match status" value="1"/>
</dbReference>
<dbReference type="FunFam" id="1.25.40.10:FF:000242">
    <property type="entry name" value="Pentatricopeptide repeat-containing protein"/>
    <property type="match status" value="1"/>
</dbReference>
<proteinExistence type="inferred from homology"/>
<feature type="region of interest" description="Disordered" evidence="4">
    <location>
        <begin position="13"/>
        <end position="44"/>
    </location>
</feature>
<feature type="compositionally biased region" description="Pro residues" evidence="4">
    <location>
        <begin position="29"/>
        <end position="44"/>
    </location>
</feature>
<dbReference type="InterPro" id="IPR002885">
    <property type="entry name" value="PPR_rpt"/>
</dbReference>
<dbReference type="Proteomes" id="UP001634007">
    <property type="component" value="Unassembled WGS sequence"/>
</dbReference>
<dbReference type="EMBL" id="JBJKBG010000007">
    <property type="protein sequence ID" value="KAL3729255.1"/>
    <property type="molecule type" value="Genomic_DNA"/>
</dbReference>
<dbReference type="Pfam" id="PF12854">
    <property type="entry name" value="PPR_1"/>
    <property type="match status" value="1"/>
</dbReference>
<dbReference type="Gene3D" id="1.25.40.10">
    <property type="entry name" value="Tetratricopeptide repeat domain"/>
    <property type="match status" value="3"/>
</dbReference>
<feature type="repeat" description="PPR" evidence="3">
    <location>
        <begin position="256"/>
        <end position="290"/>
    </location>
</feature>
<organism evidence="6 7">
    <name type="scientific">Eucalyptus globulus</name>
    <name type="common">Tasmanian blue gum</name>
    <dbReference type="NCBI Taxonomy" id="34317"/>
    <lineage>
        <taxon>Eukaryota</taxon>
        <taxon>Viridiplantae</taxon>
        <taxon>Streptophyta</taxon>
        <taxon>Embryophyta</taxon>
        <taxon>Tracheophyta</taxon>
        <taxon>Spermatophyta</taxon>
        <taxon>Magnoliopsida</taxon>
        <taxon>eudicotyledons</taxon>
        <taxon>Gunneridae</taxon>
        <taxon>Pentapetalae</taxon>
        <taxon>rosids</taxon>
        <taxon>malvids</taxon>
        <taxon>Myrtales</taxon>
        <taxon>Myrtaceae</taxon>
        <taxon>Myrtoideae</taxon>
        <taxon>Eucalypteae</taxon>
        <taxon>Eucalyptus</taxon>
    </lineage>
</organism>
<dbReference type="Pfam" id="PF14432">
    <property type="entry name" value="DYW_deaminase"/>
    <property type="match status" value="1"/>
</dbReference>
<gene>
    <name evidence="6" type="ORF">ACJRO7_026366</name>
</gene>
<dbReference type="Pfam" id="PF20431">
    <property type="entry name" value="E_motif"/>
    <property type="match status" value="1"/>
</dbReference>
<evidence type="ECO:0000256" key="4">
    <source>
        <dbReference type="SAM" id="MobiDB-lite"/>
    </source>
</evidence>
<protein>
    <recommendedName>
        <fullName evidence="5">DYW domain-containing protein</fullName>
    </recommendedName>
</protein>
<dbReference type="NCBIfam" id="TIGR00756">
    <property type="entry name" value="PPR"/>
    <property type="match status" value="4"/>
</dbReference>
<evidence type="ECO:0000256" key="1">
    <source>
        <dbReference type="ARBA" id="ARBA00006643"/>
    </source>
</evidence>
<evidence type="ECO:0000259" key="5">
    <source>
        <dbReference type="Pfam" id="PF14432"/>
    </source>
</evidence>
<dbReference type="PANTHER" id="PTHR47926">
    <property type="entry name" value="PENTATRICOPEPTIDE REPEAT-CONTAINING PROTEIN"/>
    <property type="match status" value="1"/>
</dbReference>
<evidence type="ECO:0000313" key="6">
    <source>
        <dbReference type="EMBL" id="KAL3729255.1"/>
    </source>
</evidence>
<keyword evidence="2" id="KW-0677">Repeat</keyword>
<keyword evidence="7" id="KW-1185">Reference proteome</keyword>